<evidence type="ECO:0000313" key="8">
    <source>
        <dbReference type="EMBL" id="KIO43830.1"/>
    </source>
</evidence>
<protein>
    <recommendedName>
        <fullName evidence="12">RagB/SusD family nutrient uptake outer membrane protein</fullName>
    </recommendedName>
</protein>
<dbReference type="RefSeq" id="WP_041504005.1">
    <property type="nucleotide sequence ID" value="NZ_JPIT01000031.1"/>
</dbReference>
<feature type="domain" description="SusD-like N-terminal" evidence="7">
    <location>
        <begin position="19"/>
        <end position="204"/>
    </location>
</feature>
<evidence type="ECO:0000313" key="11">
    <source>
        <dbReference type="Proteomes" id="UP000031980"/>
    </source>
</evidence>
<keyword evidence="5" id="KW-0998">Cell outer membrane</keyword>
<dbReference type="InterPro" id="IPR012944">
    <property type="entry name" value="SusD_RagB_dom"/>
</dbReference>
<organism evidence="9 11">
    <name type="scientific">Sanguibacteroides justesenii</name>
    <dbReference type="NCBI Taxonomy" id="1547597"/>
    <lineage>
        <taxon>Bacteria</taxon>
        <taxon>Pseudomonadati</taxon>
        <taxon>Bacteroidota</taxon>
        <taxon>Bacteroidia</taxon>
        <taxon>Bacteroidales</taxon>
        <taxon>Porphyromonadaceae</taxon>
        <taxon>Sanguibacteroides</taxon>
    </lineage>
</organism>
<dbReference type="SUPFAM" id="SSF48452">
    <property type="entry name" value="TPR-like"/>
    <property type="match status" value="1"/>
</dbReference>
<reference evidence="9 11" key="1">
    <citation type="submission" date="2014-07" db="EMBL/GenBank/DDBJ databases">
        <title>Porphyromonadaceae bacterium OUH 308042 = ATCC BAA-2681 = DSM 28342 draft genome.</title>
        <authorList>
            <person name="Sydenham T.V."/>
            <person name="Hasman H."/>
            <person name="Justensen U.S."/>
        </authorList>
    </citation>
    <scope>NUCLEOTIDE SEQUENCE [LARGE SCALE GENOMIC DNA]</scope>
    <source>
        <strain evidence="9 11">OUH 308042</strain>
    </source>
</reference>
<sequence length="493" mass="57681">MKRIDIILVLAFGITACADWLDVQPKTAIPGDKMFESEAGFKDVLTGFYLKMGSENLYAKELTYGYLELLSGNYDNYPGSKSLDKTQMYEYDGLYLDLKNKIYLEMYNIIANINNFLKYLEKNRSVIKTNHYYEMMKGEALGLRAFLHFDLLRLFGPVYSANSSEKTIPYRKELNEKAPPRLTADEVIIHILTDLQEANDLLEQHDPQRFGYPDLMDIDYDAFVNQRQLRMNLYAVKAVLARVYSYKGDEESKGKAVRYAREVISAPYFKLSESNHTLVLYEEHVFGLHVYEFNKLIDSYFSDNEFVGSIWDHTFIMEGNFNALYEFLGGGATDFRAQNSTFKSVLTNGRVYKLCRKYNQSGYRDDYSGKNIVPLIRLSEMYYIVAECENDKVKSAEALNTVRWTRGISYMDEIMANDNYDRPDTRPGYDNTQTVRINEIMKEYRKDFYAEGKLFYFYKHRNYKTFDRCPLTDVRGKYRWPVPDNELIFGNNN</sequence>
<dbReference type="Gene3D" id="1.25.40.390">
    <property type="match status" value="1"/>
</dbReference>
<dbReference type="EMBL" id="JPIT01000031">
    <property type="protein sequence ID" value="KIO43830.1"/>
    <property type="molecule type" value="Genomic_DNA"/>
</dbReference>
<dbReference type="Proteomes" id="UP000031980">
    <property type="component" value="Unassembled WGS sequence"/>
</dbReference>
<comment type="similarity">
    <text evidence="2">Belongs to the SusD family.</text>
</comment>
<dbReference type="AlphaFoldDB" id="A0A0C3RIV8"/>
<dbReference type="InterPro" id="IPR011990">
    <property type="entry name" value="TPR-like_helical_dom_sf"/>
</dbReference>
<dbReference type="InterPro" id="IPR033985">
    <property type="entry name" value="SusD-like_N"/>
</dbReference>
<evidence type="ECO:0000259" key="7">
    <source>
        <dbReference type="Pfam" id="PF14322"/>
    </source>
</evidence>
<keyword evidence="11" id="KW-1185">Reference proteome</keyword>
<keyword evidence="4" id="KW-0472">Membrane</keyword>
<reference evidence="8 10" key="2">
    <citation type="submission" date="2014-07" db="EMBL/GenBank/DDBJ databases">
        <title>Porphyromonadaceae bacterium OUH 334697 = ATCC BAA-2682 = DSM 28341 draft genome.</title>
        <authorList>
            <person name="Sydenham T.V."/>
            <person name="Hasman H."/>
            <person name="Justesen U.S."/>
        </authorList>
    </citation>
    <scope>NUCLEOTIDE SEQUENCE [LARGE SCALE GENOMIC DNA]</scope>
    <source>
        <strain evidence="8 10">OUH 334697</strain>
    </source>
</reference>
<dbReference type="Pfam" id="PF07980">
    <property type="entry name" value="SusD_RagB"/>
    <property type="match status" value="1"/>
</dbReference>
<evidence type="ECO:0000256" key="4">
    <source>
        <dbReference type="ARBA" id="ARBA00023136"/>
    </source>
</evidence>
<evidence type="ECO:0000313" key="9">
    <source>
        <dbReference type="EMBL" id="KIO45994.1"/>
    </source>
</evidence>
<evidence type="ECO:0000256" key="3">
    <source>
        <dbReference type="ARBA" id="ARBA00022729"/>
    </source>
</evidence>
<comment type="subcellular location">
    <subcellularLocation>
        <location evidence="1">Cell outer membrane</location>
    </subcellularLocation>
</comment>
<dbReference type="Pfam" id="PF14322">
    <property type="entry name" value="SusD-like_3"/>
    <property type="match status" value="1"/>
</dbReference>
<dbReference type="Proteomes" id="UP000031937">
    <property type="component" value="Unassembled WGS sequence"/>
</dbReference>
<comment type="caution">
    <text evidence="9">The sequence shown here is derived from an EMBL/GenBank/DDBJ whole genome shotgun (WGS) entry which is preliminary data.</text>
</comment>
<evidence type="ECO:0000256" key="1">
    <source>
        <dbReference type="ARBA" id="ARBA00004442"/>
    </source>
</evidence>
<evidence type="ECO:0000256" key="2">
    <source>
        <dbReference type="ARBA" id="ARBA00006275"/>
    </source>
</evidence>
<evidence type="ECO:0000256" key="5">
    <source>
        <dbReference type="ARBA" id="ARBA00023237"/>
    </source>
</evidence>
<dbReference type="PROSITE" id="PS51257">
    <property type="entry name" value="PROKAR_LIPOPROTEIN"/>
    <property type="match status" value="1"/>
</dbReference>
<accession>A0A0C3RIV8</accession>
<name>A0A0C3RIV8_9PORP</name>
<dbReference type="EMBL" id="JPIU01000037">
    <property type="protein sequence ID" value="KIO45994.1"/>
    <property type="molecule type" value="Genomic_DNA"/>
</dbReference>
<keyword evidence="3" id="KW-0732">Signal</keyword>
<evidence type="ECO:0000259" key="6">
    <source>
        <dbReference type="Pfam" id="PF07980"/>
    </source>
</evidence>
<evidence type="ECO:0008006" key="12">
    <source>
        <dbReference type="Google" id="ProtNLM"/>
    </source>
</evidence>
<evidence type="ECO:0000313" key="10">
    <source>
        <dbReference type="Proteomes" id="UP000031937"/>
    </source>
</evidence>
<proteinExistence type="inferred from homology"/>
<feature type="domain" description="RagB/SusD" evidence="6">
    <location>
        <begin position="326"/>
        <end position="456"/>
    </location>
</feature>
<gene>
    <name evidence="9" type="ORF">BA92_06035</name>
    <name evidence="8" type="ORF">IE90_12085</name>
</gene>
<dbReference type="GO" id="GO:0009279">
    <property type="term" value="C:cell outer membrane"/>
    <property type="evidence" value="ECO:0007669"/>
    <property type="project" value="UniProtKB-SubCell"/>
</dbReference>